<evidence type="ECO:0008006" key="3">
    <source>
        <dbReference type="Google" id="ProtNLM"/>
    </source>
</evidence>
<proteinExistence type="predicted"/>
<protein>
    <recommendedName>
        <fullName evidence="3">DUF1918 domain-containing protein</fullName>
    </recommendedName>
</protein>
<comment type="caution">
    <text evidence="1">The sequence shown here is derived from an EMBL/GenBank/DDBJ whole genome shotgun (WGS) entry which is preliminary data.</text>
</comment>
<sequence length="55" mass="5926">MNEGDKVKVSGAPGYADFQAVVLMELGERIVVEYEWGGDREVTVVPVRCVALADG</sequence>
<accession>A0ABU2RZW0</accession>
<keyword evidence="2" id="KW-1185">Reference proteome</keyword>
<evidence type="ECO:0000313" key="2">
    <source>
        <dbReference type="Proteomes" id="UP001183615"/>
    </source>
</evidence>
<evidence type="ECO:0000313" key="1">
    <source>
        <dbReference type="EMBL" id="MDT0442298.1"/>
    </source>
</evidence>
<gene>
    <name evidence="1" type="ORF">RM779_06770</name>
</gene>
<dbReference type="RefSeq" id="WP_311616734.1">
    <property type="nucleotide sequence ID" value="NZ_JAVREV010000003.1"/>
</dbReference>
<name>A0ABU2RZW0_9ACTN</name>
<dbReference type="Proteomes" id="UP001183615">
    <property type="component" value="Unassembled WGS sequence"/>
</dbReference>
<reference evidence="2" key="1">
    <citation type="submission" date="2023-07" db="EMBL/GenBank/DDBJ databases">
        <title>30 novel species of actinomycetes from the DSMZ collection.</title>
        <authorList>
            <person name="Nouioui I."/>
        </authorList>
    </citation>
    <scope>NUCLEOTIDE SEQUENCE [LARGE SCALE GENOMIC DNA]</scope>
    <source>
        <strain evidence="2">DSM 41886</strain>
    </source>
</reference>
<organism evidence="1 2">
    <name type="scientific">Streptomyces johnsoniae</name>
    <dbReference type="NCBI Taxonomy" id="3075532"/>
    <lineage>
        <taxon>Bacteria</taxon>
        <taxon>Bacillati</taxon>
        <taxon>Actinomycetota</taxon>
        <taxon>Actinomycetes</taxon>
        <taxon>Kitasatosporales</taxon>
        <taxon>Streptomycetaceae</taxon>
        <taxon>Streptomyces</taxon>
    </lineage>
</organism>
<dbReference type="EMBL" id="JAVREV010000003">
    <property type="protein sequence ID" value="MDT0442298.1"/>
    <property type="molecule type" value="Genomic_DNA"/>
</dbReference>